<gene>
    <name evidence="6" type="ORF">Q766_17705</name>
</gene>
<keyword evidence="2 4" id="KW-0238">DNA-binding</keyword>
<dbReference type="InterPro" id="IPR001647">
    <property type="entry name" value="HTH_TetR"/>
</dbReference>
<dbReference type="PRINTS" id="PR00455">
    <property type="entry name" value="HTHTETR"/>
</dbReference>
<organism evidence="6 7">
    <name type="scientific">Flavobacterium subsaxonicum WB 4.1-42 = DSM 21790</name>
    <dbReference type="NCBI Taxonomy" id="1121898"/>
    <lineage>
        <taxon>Bacteria</taxon>
        <taxon>Pseudomonadati</taxon>
        <taxon>Bacteroidota</taxon>
        <taxon>Flavobacteriia</taxon>
        <taxon>Flavobacteriales</taxon>
        <taxon>Flavobacteriaceae</taxon>
        <taxon>Flavobacterium</taxon>
    </lineage>
</organism>
<dbReference type="PANTHER" id="PTHR47506:SF3">
    <property type="entry name" value="HTH-TYPE TRANSCRIPTIONAL REGULATOR LMRA"/>
    <property type="match status" value="1"/>
</dbReference>
<evidence type="ECO:0000259" key="5">
    <source>
        <dbReference type="PROSITE" id="PS50977"/>
    </source>
</evidence>
<dbReference type="Pfam" id="PF00440">
    <property type="entry name" value="TetR_N"/>
    <property type="match status" value="1"/>
</dbReference>
<keyword evidence="7" id="KW-1185">Reference proteome</keyword>
<dbReference type="SUPFAM" id="SSF46689">
    <property type="entry name" value="Homeodomain-like"/>
    <property type="match status" value="1"/>
</dbReference>
<dbReference type="RefSeq" id="WP_026989924.1">
    <property type="nucleotide sequence ID" value="NZ_AUGP01000004.1"/>
</dbReference>
<dbReference type="Gene3D" id="1.10.357.10">
    <property type="entry name" value="Tetracycline Repressor, domain 2"/>
    <property type="match status" value="1"/>
</dbReference>
<reference evidence="6 7" key="1">
    <citation type="submission" date="2013-09" db="EMBL/GenBank/DDBJ databases">
        <authorList>
            <person name="Zeng Z."/>
            <person name="Chen C."/>
        </authorList>
    </citation>
    <scope>NUCLEOTIDE SEQUENCE [LARGE SCALE GENOMIC DNA]</scope>
    <source>
        <strain evidence="6 7">WB 4.1-42</strain>
    </source>
</reference>
<feature type="DNA-binding region" description="H-T-H motif" evidence="4">
    <location>
        <begin position="28"/>
        <end position="47"/>
    </location>
</feature>
<dbReference type="InterPro" id="IPR009057">
    <property type="entry name" value="Homeodomain-like_sf"/>
</dbReference>
<comment type="caution">
    <text evidence="6">The sequence shown here is derived from an EMBL/GenBank/DDBJ whole genome shotgun (WGS) entry which is preliminary data.</text>
</comment>
<dbReference type="Pfam" id="PF16925">
    <property type="entry name" value="TetR_C_13"/>
    <property type="match status" value="1"/>
</dbReference>
<dbReference type="AlphaFoldDB" id="A0A0A2MFE6"/>
<evidence type="ECO:0000256" key="4">
    <source>
        <dbReference type="PROSITE-ProRule" id="PRU00335"/>
    </source>
</evidence>
<dbReference type="Proteomes" id="UP000030111">
    <property type="component" value="Unassembled WGS sequence"/>
</dbReference>
<evidence type="ECO:0000313" key="6">
    <source>
        <dbReference type="EMBL" id="KGO91417.1"/>
    </source>
</evidence>
<evidence type="ECO:0000256" key="2">
    <source>
        <dbReference type="ARBA" id="ARBA00023125"/>
    </source>
</evidence>
<keyword evidence="3" id="KW-0804">Transcription</keyword>
<dbReference type="InterPro" id="IPR011075">
    <property type="entry name" value="TetR_C"/>
</dbReference>
<dbReference type="GO" id="GO:0003677">
    <property type="term" value="F:DNA binding"/>
    <property type="evidence" value="ECO:0007669"/>
    <property type="project" value="UniProtKB-UniRule"/>
</dbReference>
<dbReference type="PANTHER" id="PTHR47506">
    <property type="entry name" value="TRANSCRIPTIONAL REGULATORY PROTEIN"/>
    <property type="match status" value="1"/>
</dbReference>
<dbReference type="EMBL" id="JRLY01000019">
    <property type="protein sequence ID" value="KGO91417.1"/>
    <property type="molecule type" value="Genomic_DNA"/>
</dbReference>
<proteinExistence type="predicted"/>
<sequence length="196" mass="21248">MSKAEKTRQFIIETTAPIFNKKGYAGTSLNDITEATGLTKGSIYGNFGNKDEVALAAFDYNYGTLSSAVKRKMEDKEHPIDKLRVFLDVFSDLQHVTSLQYGCPILNTAIEADDTHDALRRKAANAIDNWYKTIGGIINAGQDSGQIRLGVDAKEFAGAYIALIEGGVMLAKVTGKNDGLNAAVKQGLKMLKEITP</sequence>
<protein>
    <submittedName>
        <fullName evidence="6">Transcriptional regulator</fullName>
    </submittedName>
</protein>
<dbReference type="InterPro" id="IPR036271">
    <property type="entry name" value="Tet_transcr_reg_TetR-rel_C_sf"/>
</dbReference>
<evidence type="ECO:0000313" key="7">
    <source>
        <dbReference type="Proteomes" id="UP000030111"/>
    </source>
</evidence>
<feature type="domain" description="HTH tetR-type" evidence="5">
    <location>
        <begin position="5"/>
        <end position="65"/>
    </location>
</feature>
<dbReference type="eggNOG" id="COG1309">
    <property type="taxonomic scope" value="Bacteria"/>
</dbReference>
<dbReference type="OrthoDB" id="9798857at2"/>
<evidence type="ECO:0000256" key="1">
    <source>
        <dbReference type="ARBA" id="ARBA00023015"/>
    </source>
</evidence>
<dbReference type="STRING" id="1121898.GCA_000422725_03843"/>
<dbReference type="SUPFAM" id="SSF48498">
    <property type="entry name" value="Tetracyclin repressor-like, C-terminal domain"/>
    <property type="match status" value="1"/>
</dbReference>
<accession>A0A0A2MFE6</accession>
<name>A0A0A2MFE6_9FLAO</name>
<evidence type="ECO:0000256" key="3">
    <source>
        <dbReference type="ARBA" id="ARBA00023163"/>
    </source>
</evidence>
<keyword evidence="1" id="KW-0805">Transcription regulation</keyword>
<dbReference type="PROSITE" id="PS50977">
    <property type="entry name" value="HTH_TETR_2"/>
    <property type="match status" value="1"/>
</dbReference>